<evidence type="ECO:0000256" key="1">
    <source>
        <dbReference type="SAM" id="MobiDB-lite"/>
    </source>
</evidence>
<proteinExistence type="predicted"/>
<evidence type="ECO:0000313" key="2">
    <source>
        <dbReference type="EMBL" id="KAF0887884.1"/>
    </source>
</evidence>
<evidence type="ECO:0000313" key="3">
    <source>
        <dbReference type="Proteomes" id="UP000479710"/>
    </source>
</evidence>
<feature type="region of interest" description="Disordered" evidence="1">
    <location>
        <begin position="1"/>
        <end position="57"/>
    </location>
</feature>
<dbReference type="AlphaFoldDB" id="A0A6G1BJG2"/>
<keyword evidence="3" id="KW-1185">Reference proteome</keyword>
<protein>
    <submittedName>
        <fullName evidence="2">Uncharacterized protein</fullName>
    </submittedName>
</protein>
<reference evidence="2 3" key="1">
    <citation type="submission" date="2019-11" db="EMBL/GenBank/DDBJ databases">
        <title>Whole genome sequence of Oryza granulata.</title>
        <authorList>
            <person name="Li W."/>
        </authorList>
    </citation>
    <scope>NUCLEOTIDE SEQUENCE [LARGE SCALE GENOMIC DNA]</scope>
    <source>
        <strain evidence="3">cv. Menghai</strain>
        <tissue evidence="2">Leaf</tissue>
    </source>
</reference>
<accession>A0A6G1BJG2</accession>
<sequence>MAPRHSDAVTADGAPVLRSSAHGLRRRPDRTEARQLLAAPRRRGDRRQHGAAAAAKRQQIDAAGAALRLPAAQRHTGVAATTCNLWRWSNSGDGGCRGGRLGLGLNRPLLACISANRLGRRSNCAPRSHLAGWAGPWPFFPPPHAGA</sequence>
<name>A0A6G1BJG2_9ORYZ</name>
<organism evidence="2 3">
    <name type="scientific">Oryza meyeriana var. granulata</name>
    <dbReference type="NCBI Taxonomy" id="110450"/>
    <lineage>
        <taxon>Eukaryota</taxon>
        <taxon>Viridiplantae</taxon>
        <taxon>Streptophyta</taxon>
        <taxon>Embryophyta</taxon>
        <taxon>Tracheophyta</taxon>
        <taxon>Spermatophyta</taxon>
        <taxon>Magnoliopsida</taxon>
        <taxon>Liliopsida</taxon>
        <taxon>Poales</taxon>
        <taxon>Poaceae</taxon>
        <taxon>BOP clade</taxon>
        <taxon>Oryzoideae</taxon>
        <taxon>Oryzeae</taxon>
        <taxon>Oryzinae</taxon>
        <taxon>Oryza</taxon>
        <taxon>Oryza meyeriana</taxon>
    </lineage>
</organism>
<gene>
    <name evidence="2" type="ORF">E2562_004087</name>
</gene>
<dbReference type="EMBL" id="SPHZ02000012">
    <property type="protein sequence ID" value="KAF0887884.1"/>
    <property type="molecule type" value="Genomic_DNA"/>
</dbReference>
<comment type="caution">
    <text evidence="2">The sequence shown here is derived from an EMBL/GenBank/DDBJ whole genome shotgun (WGS) entry which is preliminary data.</text>
</comment>
<dbReference type="Proteomes" id="UP000479710">
    <property type="component" value="Unassembled WGS sequence"/>
</dbReference>